<evidence type="ECO:0000256" key="1">
    <source>
        <dbReference type="SAM" id="Phobius"/>
    </source>
</evidence>
<dbReference type="InterPro" id="IPR038188">
    <property type="entry name" value="TorS_sensor_sf"/>
</dbReference>
<sequence>MQGKSARSLRSSVAAMLERLGIRGRLLLAFFGISAFAVLATAAALFAFLEVGEVVDRITRDRVPSALASLQLSRQAERVAASAPAVLTSTSKAQHNEVSTAIGVEMTRLEELLAAFKGARPSTAVVAEIEAAVLGLRHNLNALDDLVAARLTVVARKEELLRRLSATTSASQRLVAPGILVMNSKLQQWRTVTADTSLASDRGAAATVDLVEAIAAYIPQQKAQEEISEVNDALARTADAPTPGDLALLLFPLRRSLAALETISTEIDERLRVRFRQLVDELKVLIDGENSVPKARQDELAVLAQGEELLAENNQLSRTLTAAVDRLVAKADHEITASGLEAAVVQRYGTGVVLGSAFLSLLSSVLIAWLYVDRNLLARLGGVSQSMLAIAGGNLRAPLPAAGRDEIGRMAEALRLFRDTAVEVEEKNLREVAEARQRLVDAIESISEGFALYDGEDRLVLSNSRYRELLYSDLAIELTPGTTFEHIIRRSAERGYIKDAEGRFEEWVAERLSRHRNPAEPWVQRRGDGRWVLISERRITGGGTVAVYSDITELKQREENLAEKSAALEALSSKLAKYLAPQVYNSIFTGRQDVRIASQRKKLTICFTDIAGFTETTDKMESEDLTQLLNHYLTEMSKIASDHGATIDKYVGDAILMFFGDPETRGVKEDALACVEMALAMQKRMSELAEIWRDIGIETPLRCRIGIHTDYCTVGNFGSEDRMDYTIIGGAVNLASRLEQEAPPGAVLISYETFAQVKDTIDCDELGRIHVKGIAYPVATYRVIDVKTNLVAARRAVRTELPHLRLEAEPELMSADERDQAATALRDVLDRLCHKPG</sequence>
<dbReference type="SUPFAM" id="SSF158472">
    <property type="entry name" value="HAMP domain-like"/>
    <property type="match status" value="1"/>
</dbReference>
<dbReference type="Proteomes" id="UP001153050">
    <property type="component" value="Unassembled WGS sequence"/>
</dbReference>
<comment type="caution">
    <text evidence="4">The sequence shown here is derived from an EMBL/GenBank/DDBJ whole genome shotgun (WGS) entry which is preliminary data.</text>
</comment>
<dbReference type="Gene3D" id="6.10.340.10">
    <property type="match status" value="1"/>
</dbReference>
<dbReference type="EMBL" id="CAKXZT010000129">
    <property type="protein sequence ID" value="CAH2402654.1"/>
    <property type="molecule type" value="Genomic_DNA"/>
</dbReference>
<name>A0ABN8JXE3_9HYPH</name>
<dbReference type="PANTHER" id="PTHR43081">
    <property type="entry name" value="ADENYLATE CYCLASE, TERMINAL-DIFFERENTIATION SPECIFIC-RELATED"/>
    <property type="match status" value="1"/>
</dbReference>
<dbReference type="InterPro" id="IPR035965">
    <property type="entry name" value="PAS-like_dom_sf"/>
</dbReference>
<evidence type="ECO:0000313" key="4">
    <source>
        <dbReference type="EMBL" id="CAH2402654.1"/>
    </source>
</evidence>
<dbReference type="InterPro" id="IPR029787">
    <property type="entry name" value="Nucleotide_cyclase"/>
</dbReference>
<dbReference type="SMART" id="SM00044">
    <property type="entry name" value="CYCc"/>
    <property type="match status" value="1"/>
</dbReference>
<keyword evidence="1" id="KW-0812">Transmembrane</keyword>
<reference evidence="4 5" key="1">
    <citation type="submission" date="2022-03" db="EMBL/GenBank/DDBJ databases">
        <authorList>
            <person name="Brunel B."/>
        </authorList>
    </citation>
    <scope>NUCLEOTIDE SEQUENCE [LARGE SCALE GENOMIC DNA]</scope>
    <source>
        <strain evidence="4">STM5069sample</strain>
    </source>
</reference>
<organism evidence="4 5">
    <name type="scientific">Mesorhizobium escarrei</name>
    <dbReference type="NCBI Taxonomy" id="666018"/>
    <lineage>
        <taxon>Bacteria</taxon>
        <taxon>Pseudomonadati</taxon>
        <taxon>Pseudomonadota</taxon>
        <taxon>Alphaproteobacteria</taxon>
        <taxon>Hyphomicrobiales</taxon>
        <taxon>Phyllobacteriaceae</taxon>
        <taxon>Mesorhizobium</taxon>
    </lineage>
</organism>
<keyword evidence="5" id="KW-1185">Reference proteome</keyword>
<dbReference type="Gene3D" id="3.30.450.20">
    <property type="entry name" value="PAS domain"/>
    <property type="match status" value="1"/>
</dbReference>
<keyword evidence="1" id="KW-1133">Transmembrane helix</keyword>
<dbReference type="Gene3D" id="3.30.70.1230">
    <property type="entry name" value="Nucleotide cyclase"/>
    <property type="match status" value="1"/>
</dbReference>
<protein>
    <submittedName>
        <fullName evidence="4">Adenylate cyclase, class 3</fullName>
    </submittedName>
</protein>
<proteinExistence type="predicted"/>
<dbReference type="Pfam" id="PF00672">
    <property type="entry name" value="HAMP"/>
    <property type="match status" value="1"/>
</dbReference>
<dbReference type="PROSITE" id="PS50885">
    <property type="entry name" value="HAMP"/>
    <property type="match status" value="1"/>
</dbReference>
<evidence type="ECO:0000259" key="3">
    <source>
        <dbReference type="PROSITE" id="PS50885"/>
    </source>
</evidence>
<dbReference type="PROSITE" id="PS50125">
    <property type="entry name" value="GUANYLATE_CYCLASE_2"/>
    <property type="match status" value="1"/>
</dbReference>
<feature type="domain" description="Guanylate cyclase" evidence="2">
    <location>
        <begin position="604"/>
        <end position="739"/>
    </location>
</feature>
<feature type="domain" description="HAMP" evidence="3">
    <location>
        <begin position="374"/>
        <end position="426"/>
    </location>
</feature>
<dbReference type="InterPro" id="IPR001054">
    <property type="entry name" value="A/G_cyclase"/>
</dbReference>
<dbReference type="SUPFAM" id="SSF55785">
    <property type="entry name" value="PYP-like sensor domain (PAS domain)"/>
    <property type="match status" value="1"/>
</dbReference>
<dbReference type="CDD" id="cd07302">
    <property type="entry name" value="CHD"/>
    <property type="match status" value="1"/>
</dbReference>
<feature type="transmembrane region" description="Helical" evidence="1">
    <location>
        <begin position="26"/>
        <end position="49"/>
    </location>
</feature>
<evidence type="ECO:0000313" key="5">
    <source>
        <dbReference type="Proteomes" id="UP001153050"/>
    </source>
</evidence>
<dbReference type="InterPro" id="IPR050697">
    <property type="entry name" value="Adenylyl/Guanylyl_Cyclase_3/4"/>
</dbReference>
<dbReference type="Pfam" id="PF12860">
    <property type="entry name" value="PAS_7"/>
    <property type="match status" value="1"/>
</dbReference>
<dbReference type="PANTHER" id="PTHR43081:SF18">
    <property type="entry name" value="BLL7624 PROTEIN"/>
    <property type="match status" value="1"/>
</dbReference>
<evidence type="ECO:0000259" key="2">
    <source>
        <dbReference type="PROSITE" id="PS50125"/>
    </source>
</evidence>
<gene>
    <name evidence="4" type="ORF">MES5069_340024</name>
</gene>
<dbReference type="CDD" id="cd06225">
    <property type="entry name" value="HAMP"/>
    <property type="match status" value="1"/>
</dbReference>
<dbReference type="Pfam" id="PF00211">
    <property type="entry name" value="Guanylate_cyc"/>
    <property type="match status" value="1"/>
</dbReference>
<keyword evidence="1" id="KW-0472">Membrane</keyword>
<dbReference type="InterPro" id="IPR003660">
    <property type="entry name" value="HAMP_dom"/>
</dbReference>
<dbReference type="SMART" id="SM00304">
    <property type="entry name" value="HAMP"/>
    <property type="match status" value="1"/>
</dbReference>
<dbReference type="Gene3D" id="1.20.58.920">
    <property type="match status" value="1"/>
</dbReference>
<accession>A0ABN8JXE3</accession>
<dbReference type="SUPFAM" id="SSF55073">
    <property type="entry name" value="Nucleotide cyclase"/>
    <property type="match status" value="1"/>
</dbReference>